<feature type="region of interest" description="Disordered" evidence="1">
    <location>
        <begin position="45"/>
        <end position="70"/>
    </location>
</feature>
<proteinExistence type="predicted"/>
<gene>
    <name evidence="2" type="ORF">AAG570_004683</name>
</gene>
<feature type="compositionally biased region" description="Polar residues" evidence="1">
    <location>
        <begin position="57"/>
        <end position="67"/>
    </location>
</feature>
<dbReference type="AlphaFoldDB" id="A0ABD0Y2A8"/>
<comment type="caution">
    <text evidence="2">The sequence shown here is derived from an EMBL/GenBank/DDBJ whole genome shotgun (WGS) entry which is preliminary data.</text>
</comment>
<keyword evidence="3" id="KW-1185">Reference proteome</keyword>
<organism evidence="2 3">
    <name type="scientific">Ranatra chinensis</name>
    <dbReference type="NCBI Taxonomy" id="642074"/>
    <lineage>
        <taxon>Eukaryota</taxon>
        <taxon>Metazoa</taxon>
        <taxon>Ecdysozoa</taxon>
        <taxon>Arthropoda</taxon>
        <taxon>Hexapoda</taxon>
        <taxon>Insecta</taxon>
        <taxon>Pterygota</taxon>
        <taxon>Neoptera</taxon>
        <taxon>Paraneoptera</taxon>
        <taxon>Hemiptera</taxon>
        <taxon>Heteroptera</taxon>
        <taxon>Panheteroptera</taxon>
        <taxon>Nepomorpha</taxon>
        <taxon>Nepidae</taxon>
        <taxon>Ranatrinae</taxon>
        <taxon>Ranatra</taxon>
    </lineage>
</organism>
<name>A0ABD0Y2A8_9HEMI</name>
<accession>A0ABD0Y2A8</accession>
<evidence type="ECO:0000313" key="2">
    <source>
        <dbReference type="EMBL" id="KAL1117357.1"/>
    </source>
</evidence>
<evidence type="ECO:0000313" key="3">
    <source>
        <dbReference type="Proteomes" id="UP001558652"/>
    </source>
</evidence>
<reference evidence="2 3" key="1">
    <citation type="submission" date="2024-07" db="EMBL/GenBank/DDBJ databases">
        <title>Chromosome-level genome assembly of the water stick insect Ranatra chinensis (Heteroptera: Nepidae).</title>
        <authorList>
            <person name="Liu X."/>
        </authorList>
    </citation>
    <scope>NUCLEOTIDE SEQUENCE [LARGE SCALE GENOMIC DNA]</scope>
    <source>
        <strain evidence="2">Cailab_2021Rc</strain>
        <tissue evidence="2">Muscle</tissue>
    </source>
</reference>
<dbReference type="Proteomes" id="UP001558652">
    <property type="component" value="Unassembled WGS sequence"/>
</dbReference>
<dbReference type="EMBL" id="JBFDAA010000016">
    <property type="protein sequence ID" value="KAL1117357.1"/>
    <property type="molecule type" value="Genomic_DNA"/>
</dbReference>
<evidence type="ECO:0000256" key="1">
    <source>
        <dbReference type="SAM" id="MobiDB-lite"/>
    </source>
</evidence>
<sequence length="378" mass="41500">MSCTGRGGILLRQFFQLEGLPSRKCSHVLNPKSSLVGSYPRAAAELDRTTPDGGPSSVLSPTCSGTTAAGRGGRSSLWAWGGTSEAASASGPPLDDTAARQQSLIDLEELYVWLQQFEDPALARHETNNSYPGALVRLELLAFRSGQRCEGKRFASRLNVNPFRKPAQLLLSLANRELSFSTSATFTHGACRHTIVHPTCGTSSHTGNRIMKTADRIPDERMTTVSEKRYLQQSAPLVPNFNRALLGEVADRGCELFPLIGLVGSFVGPDRFLPIAIFSGDVLIVVHSSDMDYDDPKLVRTNELKPRDDRPRGKRFSNDEGKEAVERWLLTAVVTLEFLPLLKWHGKSKLVPGGWSQAVEIRLELTVPDMVQYSVDIL</sequence>
<protein>
    <submittedName>
        <fullName evidence="2">Uncharacterized protein</fullName>
    </submittedName>
</protein>